<proteinExistence type="predicted"/>
<evidence type="ECO:0000256" key="4">
    <source>
        <dbReference type="ARBA" id="ARBA00023110"/>
    </source>
</evidence>
<comment type="catalytic activity">
    <reaction evidence="1">
        <text>[protein]-peptidylproline (omega=180) = [protein]-peptidylproline (omega=0)</text>
        <dbReference type="Rhea" id="RHEA:16237"/>
        <dbReference type="Rhea" id="RHEA-COMP:10747"/>
        <dbReference type="Rhea" id="RHEA-COMP:10748"/>
        <dbReference type="ChEBI" id="CHEBI:83833"/>
        <dbReference type="ChEBI" id="CHEBI:83834"/>
        <dbReference type="EC" id="5.2.1.8"/>
    </reaction>
</comment>
<dbReference type="GO" id="GO:0003755">
    <property type="term" value="F:peptidyl-prolyl cis-trans isomerase activity"/>
    <property type="evidence" value="ECO:0007669"/>
    <property type="project" value="UniProtKB-KW"/>
</dbReference>
<protein>
    <recommendedName>
        <fullName evidence="2">peptidylprolyl isomerase</fullName>
        <ecNumber evidence="2">5.2.1.8</ecNumber>
    </recommendedName>
</protein>
<organism evidence="8 9">
    <name type="scientific">Leptolyngbya boryana NIES-2135</name>
    <dbReference type="NCBI Taxonomy" id="1973484"/>
    <lineage>
        <taxon>Bacteria</taxon>
        <taxon>Bacillati</taxon>
        <taxon>Cyanobacteriota</taxon>
        <taxon>Cyanophyceae</taxon>
        <taxon>Leptolyngbyales</taxon>
        <taxon>Leptolyngbyaceae</taxon>
        <taxon>Leptolyngbya group</taxon>
        <taxon>Leptolyngbya</taxon>
    </lineage>
</organism>
<dbReference type="Pfam" id="PF00639">
    <property type="entry name" value="Rotamase"/>
    <property type="match status" value="1"/>
</dbReference>
<evidence type="ECO:0000256" key="3">
    <source>
        <dbReference type="ARBA" id="ARBA00022729"/>
    </source>
</evidence>
<keyword evidence="5 6" id="KW-0413">Isomerase</keyword>
<dbReference type="InterPro" id="IPR046357">
    <property type="entry name" value="PPIase_dom_sf"/>
</dbReference>
<dbReference type="SUPFAM" id="SSF54534">
    <property type="entry name" value="FKBP-like"/>
    <property type="match status" value="1"/>
</dbReference>
<keyword evidence="4 6" id="KW-0697">Rotamase</keyword>
<dbReference type="InterPro" id="IPR050245">
    <property type="entry name" value="PrsA_foldase"/>
</dbReference>
<dbReference type="Proteomes" id="UP000217895">
    <property type="component" value="Plasmid Plasmid2 dna"/>
</dbReference>
<evidence type="ECO:0000256" key="6">
    <source>
        <dbReference type="PROSITE-ProRule" id="PRU00278"/>
    </source>
</evidence>
<dbReference type="EMBL" id="AP018205">
    <property type="protein sequence ID" value="BAY59874.1"/>
    <property type="molecule type" value="Genomic_DNA"/>
</dbReference>
<dbReference type="EC" id="5.2.1.8" evidence="2"/>
<name>A0A1Z4JT18_LEPBY</name>
<evidence type="ECO:0000256" key="2">
    <source>
        <dbReference type="ARBA" id="ARBA00013194"/>
    </source>
</evidence>
<gene>
    <name evidence="8" type="ORF">NIES2135_67510</name>
</gene>
<dbReference type="InterPro" id="IPR000297">
    <property type="entry name" value="PPIase_PpiC"/>
</dbReference>
<evidence type="ECO:0000313" key="9">
    <source>
        <dbReference type="Proteomes" id="UP000217895"/>
    </source>
</evidence>
<keyword evidence="8" id="KW-0614">Plasmid</keyword>
<geneLocation type="plasmid" evidence="8">
    <name>plasmid2</name>
</geneLocation>
<sequence>MTVCLTFGTLKLTGEQVVAALIRHQLLESLLEQILLDSILTSVSISEGEVFEHLTGRDRAIAPDDFQVFLRDWASQRQLTQADLEKAVRQLRIQKLKQTQFDRQINAEFLQRKSEFDQVVLSLIRTSNHQLAEELLFQLRDDQVSFESLATQYSEGTERDSQGWIGLVRLSNLPMPVAQIVYQGQVGQIYGPIVLEDQAWIIRIEQFFAARLTEWVRVDLRNQRFNRWLRSTLHSSIAEPGQLQLNANQTPAEAIV</sequence>
<dbReference type="PROSITE" id="PS50198">
    <property type="entry name" value="PPIC_PPIASE_2"/>
    <property type="match status" value="1"/>
</dbReference>
<feature type="domain" description="PpiC" evidence="7">
    <location>
        <begin position="102"/>
        <end position="206"/>
    </location>
</feature>
<dbReference type="PANTHER" id="PTHR47245">
    <property type="entry name" value="PEPTIDYLPROLYL ISOMERASE"/>
    <property type="match status" value="1"/>
</dbReference>
<accession>A0A1Z4JT18</accession>
<evidence type="ECO:0000256" key="5">
    <source>
        <dbReference type="ARBA" id="ARBA00023235"/>
    </source>
</evidence>
<dbReference type="PANTHER" id="PTHR47245:SF1">
    <property type="entry name" value="FOLDASE PROTEIN PRSA"/>
    <property type="match status" value="1"/>
</dbReference>
<dbReference type="AlphaFoldDB" id="A0A1Z4JT18"/>
<evidence type="ECO:0000259" key="7">
    <source>
        <dbReference type="PROSITE" id="PS50198"/>
    </source>
</evidence>
<dbReference type="Gene3D" id="3.10.50.40">
    <property type="match status" value="1"/>
</dbReference>
<evidence type="ECO:0000256" key="1">
    <source>
        <dbReference type="ARBA" id="ARBA00000971"/>
    </source>
</evidence>
<evidence type="ECO:0000313" key="8">
    <source>
        <dbReference type="EMBL" id="BAY59874.1"/>
    </source>
</evidence>
<keyword evidence="3" id="KW-0732">Signal</keyword>
<keyword evidence="9" id="KW-1185">Reference proteome</keyword>
<reference evidence="8 9" key="1">
    <citation type="submission" date="2017-06" db="EMBL/GenBank/DDBJ databases">
        <title>Genome sequencing of cyanobaciteial culture collection at National Institute for Environmental Studies (NIES).</title>
        <authorList>
            <person name="Hirose Y."/>
            <person name="Shimura Y."/>
            <person name="Fujisawa T."/>
            <person name="Nakamura Y."/>
            <person name="Kawachi M."/>
        </authorList>
    </citation>
    <scope>NUCLEOTIDE SEQUENCE [LARGE SCALE GENOMIC DNA]</scope>
    <source>
        <strain evidence="8 9">NIES-2135</strain>
        <plasmid evidence="9">Plasmid Plasmid2 dna</plasmid>
    </source>
</reference>